<evidence type="ECO:0000313" key="6">
    <source>
        <dbReference type="Proteomes" id="UP000242957"/>
    </source>
</evidence>
<organism evidence="5 6">
    <name type="scientific">Pseudomonas jinjuensis</name>
    <dbReference type="NCBI Taxonomy" id="198616"/>
    <lineage>
        <taxon>Bacteria</taxon>
        <taxon>Pseudomonadati</taxon>
        <taxon>Pseudomonadota</taxon>
        <taxon>Gammaproteobacteria</taxon>
        <taxon>Pseudomonadales</taxon>
        <taxon>Pseudomonadaceae</taxon>
        <taxon>Pseudomonas</taxon>
    </lineage>
</organism>
<dbReference type="FunFam" id="3.40.50.720:FF:000009">
    <property type="entry name" value="Fatty oxidation complex, alpha subunit"/>
    <property type="match status" value="1"/>
</dbReference>
<dbReference type="Pfam" id="PF00725">
    <property type="entry name" value="3HCDH"/>
    <property type="match status" value="2"/>
</dbReference>
<feature type="domain" description="3-hydroxyacyl-CoA dehydrogenase C-terminal" evidence="3">
    <location>
        <begin position="187"/>
        <end position="284"/>
    </location>
</feature>
<evidence type="ECO:0000256" key="2">
    <source>
        <dbReference type="ARBA" id="ARBA00023027"/>
    </source>
</evidence>
<dbReference type="OrthoDB" id="5389341at2"/>
<dbReference type="PANTHER" id="PTHR48075">
    <property type="entry name" value="3-HYDROXYACYL-COA DEHYDROGENASE FAMILY PROTEIN"/>
    <property type="match status" value="1"/>
</dbReference>
<dbReference type="STRING" id="198616.SAMN05216193_10812"/>
<sequence length="504" mass="54547">MSGFTRIGVIGGGAMGRGIAQLFASAGCEVLLHDSRTEAIEQALAFNREQLERAAAKGKLSAEDLQATVARMRPAETIGELAGCDLLIEAIVENLAAKQALFRQLEEVAGEDAVLASNTSSLSVSQIASACRHPQRVAGFHFFNPVPLMKIVEVVRGELTDPQVIERLVALAEKAGHFAAITPDLPGFLVNHAGRAYGPEALRILAEGIATPQQIDRILRDSLGFRMGPFELFDLVGLDVGHTVMESIYQQFYQEPRYSPSALLPARVAAGLLGRKSGRGFYRYVDGKPLLESEPAPEQVAIDRPFWLDSDDPAVREQVACVLEAAGAALESGDRPGSQAICLVTPLGEDATSAIARLQLPAERSLALETFAGFDKRRVLMRQPALDPQVLAQARQALGADGVPVEVIHDSPGFIAQRVLAGIVNLGCEIAQRRIADPATLDRAVQLALGYPHGPLGFGDRYGAVKIEAILRRMHELYQEPRYRVSPWLRRRNQLGLPLTAPEE</sequence>
<dbReference type="SUPFAM" id="SSF51735">
    <property type="entry name" value="NAD(P)-binding Rossmann-fold domains"/>
    <property type="match status" value="1"/>
</dbReference>
<accession>A0A1H0H0H7</accession>
<dbReference type="Proteomes" id="UP000242957">
    <property type="component" value="Unassembled WGS sequence"/>
</dbReference>
<evidence type="ECO:0000313" key="5">
    <source>
        <dbReference type="EMBL" id="SDO12633.1"/>
    </source>
</evidence>
<dbReference type="Gene3D" id="3.40.50.720">
    <property type="entry name" value="NAD(P)-binding Rossmann-like Domain"/>
    <property type="match status" value="1"/>
</dbReference>
<dbReference type="InterPro" id="IPR006176">
    <property type="entry name" value="3-OHacyl-CoA_DH_NAD-bd"/>
</dbReference>
<proteinExistence type="predicted"/>
<dbReference type="AlphaFoldDB" id="A0A1H0H0H7"/>
<dbReference type="GO" id="GO:0016616">
    <property type="term" value="F:oxidoreductase activity, acting on the CH-OH group of donors, NAD or NADP as acceptor"/>
    <property type="evidence" value="ECO:0007669"/>
    <property type="project" value="InterPro"/>
</dbReference>
<keyword evidence="1" id="KW-0560">Oxidoreductase</keyword>
<protein>
    <submittedName>
        <fullName evidence="5">3-hydroxybutyryl-CoA dehydrogenase</fullName>
    </submittedName>
</protein>
<dbReference type="InterPro" id="IPR006108">
    <property type="entry name" value="3HC_DH_C"/>
</dbReference>
<dbReference type="GO" id="GO:0070403">
    <property type="term" value="F:NAD+ binding"/>
    <property type="evidence" value="ECO:0007669"/>
    <property type="project" value="InterPro"/>
</dbReference>
<dbReference type="EMBL" id="FNIJ01000008">
    <property type="protein sequence ID" value="SDO12633.1"/>
    <property type="molecule type" value="Genomic_DNA"/>
</dbReference>
<dbReference type="InterPro" id="IPR036291">
    <property type="entry name" value="NAD(P)-bd_dom_sf"/>
</dbReference>
<dbReference type="Gene3D" id="1.10.1040.50">
    <property type="match status" value="1"/>
</dbReference>
<reference evidence="6" key="1">
    <citation type="submission" date="2016-10" db="EMBL/GenBank/DDBJ databases">
        <authorList>
            <person name="Varghese N."/>
            <person name="Submissions S."/>
        </authorList>
    </citation>
    <scope>NUCLEOTIDE SEQUENCE [LARGE SCALE GENOMIC DNA]</scope>
    <source>
        <strain evidence="6">JCM 21621</strain>
    </source>
</reference>
<feature type="domain" description="3-hydroxyacyl-CoA dehydrogenase NAD binding" evidence="4">
    <location>
        <begin position="7"/>
        <end position="177"/>
    </location>
</feature>
<gene>
    <name evidence="5" type="ORF">SAMN05216193_10812</name>
</gene>
<evidence type="ECO:0000259" key="3">
    <source>
        <dbReference type="Pfam" id="PF00725"/>
    </source>
</evidence>
<dbReference type="PROSITE" id="PS51257">
    <property type="entry name" value="PROKAR_LIPOPROTEIN"/>
    <property type="match status" value="1"/>
</dbReference>
<feature type="domain" description="3-hydroxyacyl-CoA dehydrogenase C-terminal" evidence="3">
    <location>
        <begin position="413"/>
        <end position="495"/>
    </location>
</feature>
<evidence type="ECO:0000259" key="4">
    <source>
        <dbReference type="Pfam" id="PF02737"/>
    </source>
</evidence>
<dbReference type="SUPFAM" id="SSF48179">
    <property type="entry name" value="6-phosphogluconate dehydrogenase C-terminal domain-like"/>
    <property type="match status" value="2"/>
</dbReference>
<dbReference type="NCBIfam" id="NF006124">
    <property type="entry name" value="PRK08268.1"/>
    <property type="match status" value="1"/>
</dbReference>
<name>A0A1H0H0H7_9PSED</name>
<evidence type="ECO:0000256" key="1">
    <source>
        <dbReference type="ARBA" id="ARBA00023002"/>
    </source>
</evidence>
<dbReference type="InterPro" id="IPR008927">
    <property type="entry name" value="6-PGluconate_DH-like_C_sf"/>
</dbReference>
<dbReference type="Pfam" id="PF02737">
    <property type="entry name" value="3HCDH_N"/>
    <property type="match status" value="1"/>
</dbReference>
<dbReference type="GO" id="GO:0006631">
    <property type="term" value="P:fatty acid metabolic process"/>
    <property type="evidence" value="ECO:0007669"/>
    <property type="project" value="InterPro"/>
</dbReference>
<keyword evidence="2" id="KW-0520">NAD</keyword>
<dbReference type="RefSeq" id="WP_084309757.1">
    <property type="nucleotide sequence ID" value="NZ_FNIJ01000008.1"/>
</dbReference>
<keyword evidence="6" id="KW-1185">Reference proteome</keyword>
<dbReference type="PANTHER" id="PTHR48075:SF5">
    <property type="entry name" value="3-HYDROXYBUTYRYL-COA DEHYDROGENASE"/>
    <property type="match status" value="1"/>
</dbReference>